<gene>
    <name evidence="2" type="ORF">JJB07_07155</name>
</gene>
<keyword evidence="3" id="KW-1185">Reference proteome</keyword>
<feature type="transmembrane region" description="Helical" evidence="1">
    <location>
        <begin position="75"/>
        <end position="92"/>
    </location>
</feature>
<keyword evidence="1" id="KW-0812">Transmembrane</keyword>
<reference evidence="2 3" key="1">
    <citation type="submission" date="2021-01" db="EMBL/GenBank/DDBJ databases">
        <title>Tumebacillus sp. strain ITR2 16S ribosomal RNA gene Genome sequencing and assembly.</title>
        <authorList>
            <person name="Kang M."/>
        </authorList>
    </citation>
    <scope>NUCLEOTIDE SEQUENCE [LARGE SCALE GENOMIC DNA]</scope>
    <source>
        <strain evidence="2 3">ITR2</strain>
    </source>
</reference>
<feature type="transmembrane region" description="Helical" evidence="1">
    <location>
        <begin position="6"/>
        <end position="27"/>
    </location>
</feature>
<dbReference type="EMBL" id="JAEQNB010000002">
    <property type="protein sequence ID" value="MBL0386421.1"/>
    <property type="molecule type" value="Genomic_DNA"/>
</dbReference>
<dbReference type="Proteomes" id="UP000602284">
    <property type="component" value="Unassembled WGS sequence"/>
</dbReference>
<evidence type="ECO:0000256" key="1">
    <source>
        <dbReference type="SAM" id="Phobius"/>
    </source>
</evidence>
<dbReference type="RefSeq" id="WP_201632909.1">
    <property type="nucleotide sequence ID" value="NZ_JAEQNB010000002.1"/>
</dbReference>
<keyword evidence="1" id="KW-1133">Transmembrane helix</keyword>
<accession>A0ABS1J808</accession>
<evidence type="ECO:0000313" key="2">
    <source>
        <dbReference type="EMBL" id="MBL0386421.1"/>
    </source>
</evidence>
<feature type="transmembrane region" description="Helical" evidence="1">
    <location>
        <begin position="34"/>
        <end position="55"/>
    </location>
</feature>
<organism evidence="2 3">
    <name type="scientific">Tumebacillus amylolyticus</name>
    <dbReference type="NCBI Taxonomy" id="2801339"/>
    <lineage>
        <taxon>Bacteria</taxon>
        <taxon>Bacillati</taxon>
        <taxon>Bacillota</taxon>
        <taxon>Bacilli</taxon>
        <taxon>Bacillales</taxon>
        <taxon>Alicyclobacillaceae</taxon>
        <taxon>Tumebacillus</taxon>
    </lineage>
</organism>
<sequence length="96" mass="10075">MGAMGWQLQAFLYGTSIVAGILLTLLLRPSRKGIGILLGAIFADGFMFVGSHLLGLNFGPMIQLGQNETPLVVDVIFALIGAAIGVSIARAFKARS</sequence>
<proteinExistence type="predicted"/>
<protein>
    <submittedName>
        <fullName evidence="2">Uncharacterized protein</fullName>
    </submittedName>
</protein>
<name>A0ABS1J808_9BACL</name>
<keyword evidence="1" id="KW-0472">Membrane</keyword>
<comment type="caution">
    <text evidence="2">The sequence shown here is derived from an EMBL/GenBank/DDBJ whole genome shotgun (WGS) entry which is preliminary data.</text>
</comment>
<evidence type="ECO:0000313" key="3">
    <source>
        <dbReference type="Proteomes" id="UP000602284"/>
    </source>
</evidence>